<evidence type="ECO:0000313" key="1">
    <source>
        <dbReference type="EMBL" id="MBG8552550.1"/>
    </source>
</evidence>
<organism evidence="1 2">
    <name type="scientific">Hymenobacter guriensis</name>
    <dbReference type="NCBI Taxonomy" id="2793065"/>
    <lineage>
        <taxon>Bacteria</taxon>
        <taxon>Pseudomonadati</taxon>
        <taxon>Bacteroidota</taxon>
        <taxon>Cytophagia</taxon>
        <taxon>Cytophagales</taxon>
        <taxon>Hymenobacteraceae</taxon>
        <taxon>Hymenobacter</taxon>
    </lineage>
</organism>
<evidence type="ECO:0008006" key="3">
    <source>
        <dbReference type="Google" id="ProtNLM"/>
    </source>
</evidence>
<sequence>MGIDIYLVTDNDELSERLSEAYDWHRWALSRTFCNLVSAGSMFNPKLEIDQLGELTGIDIQPLHEMITYSGQLWPEWELEEVDEETERQDMLRQTEKAKTRLSGNVDRVLATVEGLLGALAIVDNLPAHLDDEQGRLDNTVYFADFLKPAGEGELDHLDNNFGQDLRAFRYFLLLVKQHGGTTVYFEWM</sequence>
<dbReference type="RefSeq" id="WP_196953577.1">
    <property type="nucleotide sequence ID" value="NZ_JADWYK010000001.1"/>
</dbReference>
<gene>
    <name evidence="1" type="ORF">I5L79_03280</name>
</gene>
<name>A0ABS0KXF0_9BACT</name>
<accession>A0ABS0KXF0</accession>
<protein>
    <recommendedName>
        <fullName evidence="3">DUF1877 family protein</fullName>
    </recommendedName>
</protein>
<proteinExistence type="predicted"/>
<comment type="caution">
    <text evidence="1">The sequence shown here is derived from an EMBL/GenBank/DDBJ whole genome shotgun (WGS) entry which is preliminary data.</text>
</comment>
<dbReference type="Proteomes" id="UP000601099">
    <property type="component" value="Unassembled WGS sequence"/>
</dbReference>
<evidence type="ECO:0000313" key="2">
    <source>
        <dbReference type="Proteomes" id="UP000601099"/>
    </source>
</evidence>
<reference evidence="1 2" key="1">
    <citation type="submission" date="2020-11" db="EMBL/GenBank/DDBJ databases">
        <title>Hymenobacter sp.</title>
        <authorList>
            <person name="Kim M.K."/>
        </authorList>
    </citation>
    <scope>NUCLEOTIDE SEQUENCE [LARGE SCALE GENOMIC DNA]</scope>
    <source>
        <strain evidence="1 2">BT594</strain>
    </source>
</reference>
<dbReference type="EMBL" id="JADWYK010000001">
    <property type="protein sequence ID" value="MBG8552550.1"/>
    <property type="molecule type" value="Genomic_DNA"/>
</dbReference>
<keyword evidence="2" id="KW-1185">Reference proteome</keyword>